<dbReference type="Pfam" id="PF00596">
    <property type="entry name" value="Aldolase_II"/>
    <property type="match status" value="1"/>
</dbReference>
<keyword evidence="1" id="KW-0479">Metal-binding</keyword>
<evidence type="ECO:0000313" key="5">
    <source>
        <dbReference type="Proteomes" id="UP001320831"/>
    </source>
</evidence>
<proteinExistence type="predicted"/>
<accession>A0ABT2LHN4</accession>
<dbReference type="SUPFAM" id="SSF53639">
    <property type="entry name" value="AraD/HMP-PK domain-like"/>
    <property type="match status" value="1"/>
</dbReference>
<dbReference type="InterPro" id="IPR050197">
    <property type="entry name" value="Aldolase_class_II_sugar_metab"/>
</dbReference>
<evidence type="ECO:0000256" key="1">
    <source>
        <dbReference type="ARBA" id="ARBA00022723"/>
    </source>
</evidence>
<keyword evidence="5" id="KW-1185">Reference proteome</keyword>
<dbReference type="EMBL" id="JAOCZP010000001">
    <property type="protein sequence ID" value="MCT7373779.1"/>
    <property type="molecule type" value="Genomic_DNA"/>
</dbReference>
<keyword evidence="2" id="KW-0456">Lyase</keyword>
<gene>
    <name evidence="4" type="ORF">N5A92_01825</name>
</gene>
<dbReference type="Proteomes" id="UP001320831">
    <property type="component" value="Unassembled WGS sequence"/>
</dbReference>
<name>A0ABT2LHN4_9HYPH</name>
<evidence type="ECO:0000313" key="4">
    <source>
        <dbReference type="EMBL" id="MCT7373779.1"/>
    </source>
</evidence>
<protein>
    <submittedName>
        <fullName evidence="4">Class II aldolase/adducin family protein</fullName>
    </submittedName>
</protein>
<comment type="caution">
    <text evidence="4">The sequence shown here is derived from an EMBL/GenBank/DDBJ whole genome shotgun (WGS) entry which is preliminary data.</text>
</comment>
<feature type="domain" description="Class II aldolase/adducin N-terminal" evidence="3">
    <location>
        <begin position="1"/>
        <end position="181"/>
    </location>
</feature>
<reference evidence="4 5" key="1">
    <citation type="submission" date="2022-09" db="EMBL/GenBank/DDBJ databases">
        <title>Chelativorans salina sp. nov., a novel slightly halophilic bacterium isolated from a saline lake sediment enrichment.</title>
        <authorList>
            <person name="Gao L."/>
            <person name="Fang B.-Z."/>
            <person name="Li W.-J."/>
        </authorList>
    </citation>
    <scope>NUCLEOTIDE SEQUENCE [LARGE SCALE GENOMIC DNA]</scope>
    <source>
        <strain evidence="4 5">EGI FJ00035</strain>
    </source>
</reference>
<dbReference type="SMART" id="SM01007">
    <property type="entry name" value="Aldolase_II"/>
    <property type="match status" value="1"/>
</dbReference>
<dbReference type="InterPro" id="IPR036409">
    <property type="entry name" value="Aldolase_II/adducin_N_sf"/>
</dbReference>
<dbReference type="InterPro" id="IPR001303">
    <property type="entry name" value="Aldolase_II/adducin_N"/>
</dbReference>
<dbReference type="PANTHER" id="PTHR22789">
    <property type="entry name" value="FUCULOSE PHOSPHATE ALDOLASE"/>
    <property type="match status" value="1"/>
</dbReference>
<dbReference type="Gene3D" id="3.40.225.10">
    <property type="entry name" value="Class II aldolase/adducin N-terminal domain"/>
    <property type="match status" value="1"/>
</dbReference>
<dbReference type="PANTHER" id="PTHR22789:SF0">
    <property type="entry name" value="3-OXO-TETRONATE 4-PHOSPHATE DECARBOXYLASE-RELATED"/>
    <property type="match status" value="1"/>
</dbReference>
<evidence type="ECO:0000259" key="3">
    <source>
        <dbReference type="SMART" id="SM01007"/>
    </source>
</evidence>
<organism evidence="4 5">
    <name type="scientific">Chelativorans salis</name>
    <dbReference type="NCBI Taxonomy" id="2978478"/>
    <lineage>
        <taxon>Bacteria</taxon>
        <taxon>Pseudomonadati</taxon>
        <taxon>Pseudomonadota</taxon>
        <taxon>Alphaproteobacteria</taxon>
        <taxon>Hyphomicrobiales</taxon>
        <taxon>Phyllobacteriaceae</taxon>
        <taxon>Chelativorans</taxon>
    </lineage>
</organism>
<evidence type="ECO:0000256" key="2">
    <source>
        <dbReference type="ARBA" id="ARBA00023239"/>
    </source>
</evidence>
<sequence length="226" mass="25269">MANRILSHEGIIDSFGHVNVRHPLHKDRYLLSRSRSPANLTRGDIMEFTQDGEKIGDDPRSPYKERHIHGAIYKDRPDVNAVTHHHARPIIPFTMNKVSLRPMFHMAAVIRKEIPTWDSQDEFGDTHMLLDSMEMGHSLSKVLGQNSVALLRGHGCVCVAQNLNAVCLVSMGARDNAEPVHQTMQIGEVTALTDGEIDMASELLLNDMALARAWDYWIARAGFAGL</sequence>